<dbReference type="EMBL" id="OZ034817">
    <property type="protein sequence ID" value="CAL1382006.1"/>
    <property type="molecule type" value="Genomic_DNA"/>
</dbReference>
<keyword evidence="2" id="KW-1185">Reference proteome</keyword>
<dbReference type="AlphaFoldDB" id="A0AAV2E7V6"/>
<gene>
    <name evidence="1" type="ORF">LTRI10_LOCUS23353</name>
</gene>
<protein>
    <submittedName>
        <fullName evidence="1">Uncharacterized protein</fullName>
    </submittedName>
</protein>
<reference evidence="1 2" key="1">
    <citation type="submission" date="2024-04" db="EMBL/GenBank/DDBJ databases">
        <authorList>
            <person name="Fracassetti M."/>
        </authorList>
    </citation>
    <scope>NUCLEOTIDE SEQUENCE [LARGE SCALE GENOMIC DNA]</scope>
</reference>
<name>A0AAV2E7V6_9ROSI</name>
<proteinExistence type="predicted"/>
<evidence type="ECO:0000313" key="2">
    <source>
        <dbReference type="Proteomes" id="UP001497516"/>
    </source>
</evidence>
<evidence type="ECO:0000313" key="1">
    <source>
        <dbReference type="EMBL" id="CAL1382006.1"/>
    </source>
</evidence>
<organism evidence="1 2">
    <name type="scientific">Linum trigynum</name>
    <dbReference type="NCBI Taxonomy" id="586398"/>
    <lineage>
        <taxon>Eukaryota</taxon>
        <taxon>Viridiplantae</taxon>
        <taxon>Streptophyta</taxon>
        <taxon>Embryophyta</taxon>
        <taxon>Tracheophyta</taxon>
        <taxon>Spermatophyta</taxon>
        <taxon>Magnoliopsida</taxon>
        <taxon>eudicotyledons</taxon>
        <taxon>Gunneridae</taxon>
        <taxon>Pentapetalae</taxon>
        <taxon>rosids</taxon>
        <taxon>fabids</taxon>
        <taxon>Malpighiales</taxon>
        <taxon>Linaceae</taxon>
        <taxon>Linum</taxon>
    </lineage>
</organism>
<accession>A0AAV2E7V6</accession>
<dbReference type="Proteomes" id="UP001497516">
    <property type="component" value="Chromosome 4"/>
</dbReference>
<sequence>MIIKRNLKLLMARLERCKLEVAGREPDNTSVLFQKKRKLGDDGYCPLNFLGQVTNDIIPIGFHGILGGGHR</sequence>